<proteinExistence type="predicted"/>
<dbReference type="GeneID" id="63769564"/>
<dbReference type="EMBL" id="MCFJ01000020">
    <property type="protein sequence ID" value="ORY57152.1"/>
    <property type="molecule type" value="Genomic_DNA"/>
</dbReference>
<accession>A0A1Y2DD00</accession>
<dbReference type="RefSeq" id="XP_040710504.1">
    <property type="nucleotide sequence ID" value="XM_040853352.1"/>
</dbReference>
<reference evidence="1 2" key="1">
    <citation type="submission" date="2016-07" db="EMBL/GenBank/DDBJ databases">
        <title>Pervasive Adenine N6-methylation of Active Genes in Fungi.</title>
        <authorList>
            <consortium name="DOE Joint Genome Institute"/>
            <person name="Mondo S.J."/>
            <person name="Dannebaum R.O."/>
            <person name="Kuo R.C."/>
            <person name="Labutti K."/>
            <person name="Haridas S."/>
            <person name="Kuo A."/>
            <person name="Salamov A."/>
            <person name="Ahrendt S.R."/>
            <person name="Lipzen A."/>
            <person name="Sullivan W."/>
            <person name="Andreopoulos W.B."/>
            <person name="Clum A."/>
            <person name="Lindquist E."/>
            <person name="Daum C."/>
            <person name="Ramamoorthy G.K."/>
            <person name="Gryganskyi A."/>
            <person name="Culley D."/>
            <person name="Magnuson J.K."/>
            <person name="James T.Y."/>
            <person name="O'Malley M.A."/>
            <person name="Stajich J.E."/>
            <person name="Spatafora J.W."/>
            <person name="Visel A."/>
            <person name="Grigoriev I.V."/>
        </authorList>
    </citation>
    <scope>NUCLEOTIDE SEQUENCE [LARGE SCALE GENOMIC DNA]</scope>
    <source>
        <strain evidence="1 2">CBS 129021</strain>
    </source>
</reference>
<name>A0A1Y2DD00_9PEZI</name>
<evidence type="ECO:0000313" key="2">
    <source>
        <dbReference type="Proteomes" id="UP000193689"/>
    </source>
</evidence>
<comment type="caution">
    <text evidence="1">The sequence shown here is derived from an EMBL/GenBank/DDBJ whole genome shotgun (WGS) entry which is preliminary data.</text>
</comment>
<keyword evidence="2" id="KW-1185">Reference proteome</keyword>
<evidence type="ECO:0000313" key="1">
    <source>
        <dbReference type="EMBL" id="ORY57152.1"/>
    </source>
</evidence>
<organism evidence="1 2">
    <name type="scientific">Pseudomassariella vexata</name>
    <dbReference type="NCBI Taxonomy" id="1141098"/>
    <lineage>
        <taxon>Eukaryota</taxon>
        <taxon>Fungi</taxon>
        <taxon>Dikarya</taxon>
        <taxon>Ascomycota</taxon>
        <taxon>Pezizomycotina</taxon>
        <taxon>Sordariomycetes</taxon>
        <taxon>Xylariomycetidae</taxon>
        <taxon>Amphisphaeriales</taxon>
        <taxon>Pseudomassariaceae</taxon>
        <taxon>Pseudomassariella</taxon>
    </lineage>
</organism>
<sequence length="165" mass="18650">MRRGDRIAWNCAINVAIQVPSDLIRQRATPQLNCSIVASCTNATSQEATRQTEHSTAETKCEPFPSDSHQIASWWMCDQWHPLGSRGALSHWGFVKKWLSSFGSIHKALELRVKIQTGYPVHYEQHLEKSCSATSTHDFPDSGKNQRQASDTQEVSLKCYVHCHL</sequence>
<dbReference type="InParanoid" id="A0A1Y2DD00"/>
<gene>
    <name evidence="1" type="ORF">BCR38DRAFT_108439</name>
</gene>
<dbReference type="AlphaFoldDB" id="A0A1Y2DD00"/>
<protein>
    <submittedName>
        <fullName evidence="1">Uncharacterized protein</fullName>
    </submittedName>
</protein>
<dbReference type="Proteomes" id="UP000193689">
    <property type="component" value="Unassembled WGS sequence"/>
</dbReference>